<dbReference type="AlphaFoldDB" id="A0AAD3H1K7"/>
<dbReference type="InterPro" id="IPR036423">
    <property type="entry name" value="SOD-like_Cu/Zn_dom_sf"/>
</dbReference>
<dbReference type="InterPro" id="IPR001424">
    <property type="entry name" value="SOD_Cu_Zn_dom"/>
</dbReference>
<dbReference type="GO" id="GO:0006801">
    <property type="term" value="P:superoxide metabolic process"/>
    <property type="evidence" value="ECO:0007669"/>
    <property type="project" value="InterPro"/>
</dbReference>
<evidence type="ECO:0000313" key="2">
    <source>
        <dbReference type="EMBL" id="GFH46519.1"/>
    </source>
</evidence>
<protein>
    <recommendedName>
        <fullName evidence="1">Superoxide dismutase copper/zinc binding domain-containing protein</fullName>
    </recommendedName>
</protein>
<gene>
    <name evidence="2" type="ORF">CTEN210_02993</name>
</gene>
<organism evidence="2 3">
    <name type="scientific">Chaetoceros tenuissimus</name>
    <dbReference type="NCBI Taxonomy" id="426638"/>
    <lineage>
        <taxon>Eukaryota</taxon>
        <taxon>Sar</taxon>
        <taxon>Stramenopiles</taxon>
        <taxon>Ochrophyta</taxon>
        <taxon>Bacillariophyta</taxon>
        <taxon>Coscinodiscophyceae</taxon>
        <taxon>Chaetocerotophycidae</taxon>
        <taxon>Chaetocerotales</taxon>
        <taxon>Chaetocerotaceae</taxon>
        <taxon>Chaetoceros</taxon>
    </lineage>
</organism>
<feature type="domain" description="Superoxide dismutase copper/zinc binding" evidence="1">
    <location>
        <begin position="163"/>
        <end position="268"/>
    </location>
</feature>
<keyword evidence="3" id="KW-1185">Reference proteome</keyword>
<evidence type="ECO:0000313" key="3">
    <source>
        <dbReference type="Proteomes" id="UP001054902"/>
    </source>
</evidence>
<reference evidence="2 3" key="1">
    <citation type="journal article" date="2021" name="Sci. Rep.">
        <title>The genome of the diatom Chaetoceros tenuissimus carries an ancient integrated fragment of an extant virus.</title>
        <authorList>
            <person name="Hongo Y."/>
            <person name="Kimura K."/>
            <person name="Takaki Y."/>
            <person name="Yoshida Y."/>
            <person name="Baba S."/>
            <person name="Kobayashi G."/>
            <person name="Nagasaki K."/>
            <person name="Hano T."/>
            <person name="Tomaru Y."/>
        </authorList>
    </citation>
    <scope>NUCLEOTIDE SEQUENCE [LARGE SCALE GENOMIC DNA]</scope>
    <source>
        <strain evidence="2 3">NIES-3715</strain>
    </source>
</reference>
<comment type="caution">
    <text evidence="2">The sequence shown here is derived from an EMBL/GenBank/DDBJ whole genome shotgun (WGS) entry which is preliminary data.</text>
</comment>
<sequence length="286" mass="29940">MSVCFDTYPGYTGPLNVAGSTAVVKTKGTDSLKVIFDLKGVEAECTDCGLHIHTGTTCATADEVGGHYWDSSVVEDQWLASFGAVYNADEDGEAKGNFKIVTGYGYEDNLGHAVVIHASDGTRIGCGVLSKGKGSKRGCGKAPTKLEACVSTFDAYTGELTDVKGRVKVKFDKDGGSALKFKANLKNADADCETCGIHIHTGTSCEDASAQGGHYWTPTESTDPWTTAGGAIYTSNSKGKGKAKFELDAGTTIDDNTGKVVVVHDSEGNRYACGVLSTEKAKGCLK</sequence>
<dbReference type="Pfam" id="PF00080">
    <property type="entry name" value="Sod_Cu"/>
    <property type="match status" value="2"/>
</dbReference>
<proteinExistence type="predicted"/>
<evidence type="ECO:0000259" key="1">
    <source>
        <dbReference type="Pfam" id="PF00080"/>
    </source>
</evidence>
<dbReference type="EMBL" id="BLLK01000022">
    <property type="protein sequence ID" value="GFH46519.1"/>
    <property type="molecule type" value="Genomic_DNA"/>
</dbReference>
<dbReference type="Gene3D" id="2.60.40.200">
    <property type="entry name" value="Superoxide dismutase, copper/zinc binding domain"/>
    <property type="match status" value="2"/>
</dbReference>
<dbReference type="SUPFAM" id="SSF49329">
    <property type="entry name" value="Cu,Zn superoxide dismutase-like"/>
    <property type="match status" value="2"/>
</dbReference>
<accession>A0AAD3H1K7</accession>
<feature type="domain" description="Superoxide dismutase copper/zinc binding" evidence="1">
    <location>
        <begin position="22"/>
        <end position="120"/>
    </location>
</feature>
<dbReference type="GO" id="GO:0046872">
    <property type="term" value="F:metal ion binding"/>
    <property type="evidence" value="ECO:0007669"/>
    <property type="project" value="InterPro"/>
</dbReference>
<name>A0AAD3H1K7_9STRA</name>
<dbReference type="Proteomes" id="UP001054902">
    <property type="component" value="Unassembled WGS sequence"/>
</dbReference>